<sequence>MRLSRGNPRNRQGGKRGVRLPFQQTFAMKEEAVTNLDFVRKRKISGEFNMMDPKIFTCQHSTCPYSQAHIGFPDRASRDTHQLSCPYRGSSSSDFGGPSFHANEVKPVIYPPQSFVQPKPMMAQSVNMVPPSIDITGLGVSEDGEKSIGGLMTVYDSGNHLAATENHILPQASSIQQLQQQNYFRGQGMVMEGNMFEATNMSNNNHHHMFARDEGQFDQRFKALNSPFENNHNHNQNHNNNFHLMFGSPPHCDLTSYEFKGDMHGVGIMDHLQKQPDISSVWYQ</sequence>
<proteinExistence type="evidence at transcript level"/>
<dbReference type="GO" id="GO:0003700">
    <property type="term" value="F:DNA-binding transcription factor activity"/>
    <property type="evidence" value="ECO:0007669"/>
    <property type="project" value="InterPro"/>
</dbReference>
<reference evidence="2" key="2">
    <citation type="submission" date="2012-05" db="EMBL/GenBank/DDBJ databases">
        <authorList>
            <person name="Krishnakumar V."/>
            <person name="Cheung F."/>
            <person name="Xiao Y."/>
            <person name="Chan A."/>
            <person name="Moskal W.A."/>
            <person name="Town C.D."/>
        </authorList>
    </citation>
    <scope>NUCLEOTIDE SEQUENCE</scope>
</reference>
<dbReference type="EMBL" id="BT053048">
    <property type="protein sequence ID" value="ACJ85709.1"/>
    <property type="molecule type" value="mRNA"/>
</dbReference>
<dbReference type="GO" id="GO:0005634">
    <property type="term" value="C:nucleus"/>
    <property type="evidence" value="ECO:0007669"/>
    <property type="project" value="InterPro"/>
</dbReference>
<evidence type="ECO:0000313" key="2">
    <source>
        <dbReference type="EMBL" id="AFK45814.1"/>
    </source>
</evidence>
<organism evidence="1">
    <name type="scientific">Medicago truncatula</name>
    <name type="common">Barrel medic</name>
    <name type="synonym">Medicago tribuloides</name>
    <dbReference type="NCBI Taxonomy" id="3880"/>
    <lineage>
        <taxon>Eukaryota</taxon>
        <taxon>Viridiplantae</taxon>
        <taxon>Streptophyta</taxon>
        <taxon>Embryophyta</taxon>
        <taxon>Tracheophyta</taxon>
        <taxon>Spermatophyta</taxon>
        <taxon>Magnoliopsida</taxon>
        <taxon>eudicotyledons</taxon>
        <taxon>Gunneridae</taxon>
        <taxon>Pentapetalae</taxon>
        <taxon>rosids</taxon>
        <taxon>fabids</taxon>
        <taxon>Fabales</taxon>
        <taxon>Fabaceae</taxon>
        <taxon>Papilionoideae</taxon>
        <taxon>50 kb inversion clade</taxon>
        <taxon>NPAAA clade</taxon>
        <taxon>Hologalegina</taxon>
        <taxon>IRL clade</taxon>
        <taxon>Trifolieae</taxon>
        <taxon>Medicago</taxon>
    </lineage>
</organism>
<dbReference type="EMBL" id="BT146020">
    <property type="protein sequence ID" value="AFK45814.1"/>
    <property type="molecule type" value="mRNA"/>
</dbReference>
<dbReference type="InterPro" id="IPR006957">
    <property type="entry name" value="EIN3"/>
</dbReference>
<accession>B7FLS6</accession>
<dbReference type="AlphaFoldDB" id="B7FLS6"/>
<evidence type="ECO:0000313" key="1">
    <source>
        <dbReference type="EMBL" id="ACJ85709.1"/>
    </source>
</evidence>
<name>B7FLS6_MEDTR</name>
<dbReference type="PANTHER" id="PTHR33305">
    <property type="entry name" value="ETHYLENE INSENSITIVE 3-LIKE 2 PROTEIN"/>
    <property type="match status" value="1"/>
</dbReference>
<dbReference type="PANTHER" id="PTHR33305:SF11">
    <property type="entry name" value="PROTEIN ETHYLENE INSENSITIVE 3"/>
    <property type="match status" value="1"/>
</dbReference>
<dbReference type="ExpressionAtlas" id="B7FLS6">
    <property type="expression patterns" value="differential"/>
</dbReference>
<protein>
    <submittedName>
        <fullName evidence="1">Uncharacterized protein</fullName>
    </submittedName>
</protein>
<reference evidence="1" key="1">
    <citation type="submission" date="2008-12" db="EMBL/GenBank/DDBJ databases">
        <title>Medicago truncatula full length cdna cloning project.</title>
        <authorList>
            <person name="Moskal W."/>
            <person name="Chan A."/>
            <person name="Cheung F."/>
            <person name="Xiao Y."/>
            <person name="Town C.D."/>
        </authorList>
    </citation>
    <scope>NUCLEOTIDE SEQUENCE</scope>
</reference>